<reference evidence="2" key="1">
    <citation type="submission" date="2021-03" db="EMBL/GenBank/DDBJ databases">
        <title>Chromosome level genome of the anhydrobiotic midge Polypedilum vanderplanki.</title>
        <authorList>
            <person name="Yoshida Y."/>
            <person name="Kikawada T."/>
            <person name="Gusev O."/>
        </authorList>
    </citation>
    <scope>NUCLEOTIDE SEQUENCE</scope>
    <source>
        <strain evidence="2">NIAS01</strain>
        <tissue evidence="2">Whole body or cell culture</tissue>
    </source>
</reference>
<feature type="region of interest" description="Disordered" evidence="1">
    <location>
        <begin position="410"/>
        <end position="436"/>
    </location>
</feature>
<organism evidence="2 3">
    <name type="scientific">Polypedilum vanderplanki</name>
    <name type="common">Sleeping chironomid midge</name>
    <dbReference type="NCBI Taxonomy" id="319348"/>
    <lineage>
        <taxon>Eukaryota</taxon>
        <taxon>Metazoa</taxon>
        <taxon>Ecdysozoa</taxon>
        <taxon>Arthropoda</taxon>
        <taxon>Hexapoda</taxon>
        <taxon>Insecta</taxon>
        <taxon>Pterygota</taxon>
        <taxon>Neoptera</taxon>
        <taxon>Endopterygota</taxon>
        <taxon>Diptera</taxon>
        <taxon>Nematocera</taxon>
        <taxon>Chironomoidea</taxon>
        <taxon>Chironomidae</taxon>
        <taxon>Chironominae</taxon>
        <taxon>Polypedilum</taxon>
        <taxon>Polypedilum</taxon>
    </lineage>
</organism>
<feature type="compositionally biased region" description="Polar residues" evidence="1">
    <location>
        <begin position="418"/>
        <end position="428"/>
    </location>
</feature>
<name>A0A9J6BCZ3_POLVA</name>
<feature type="region of interest" description="Disordered" evidence="1">
    <location>
        <begin position="450"/>
        <end position="471"/>
    </location>
</feature>
<comment type="caution">
    <text evidence="2">The sequence shown here is derived from an EMBL/GenBank/DDBJ whole genome shotgun (WGS) entry which is preliminary data.</text>
</comment>
<sequence length="1211" mass="141510">MNLKWKILIIFLQISYVYSVCVFRNGYMTIVGGVNNFEIIDDFSSISLTVDENCNVKFSYKFKLKLPLPHDENSSENFKKILLEYMNDIKNVRFSSNFNAKLENLKMKLKSDNLTKVEITGECTDVNESFEKINFCHRNLKNLVKEINVNELMMRVNDINIETTINEDLPQPTMPELYEYTTADEMYFDHSVDYTTSSFILPLSTTLSSIEPSTETQNTYHDIYDTVKNDFDDEYYSLPTIDLYPQLITKLNRNSTLFSIQAVISVPWNDNFSNISSEMFIRFSSSFSKYTEAVYEMDPLINGTIIACKVEKIAKDFFMKYDKLEFNENDVILNFFLETVGFSITNENDLNLGEGNIFDKIFKNFKIHEFLKIFDDKSEVLDEYEYDYDDDDENGSSELKKTKLKNIDRENSSDESKNIYNENSTNESKNIDEKSLSDEIKSAEEVEIDFSTHTEQPFQTIDHESDINDDENNENVITAAVDDYYFSNDNLPKIHDEFMHTIQDKDSKLSKNSIIDKISTETDSKNDKNMSNANSNEKDSDNGNLEPLSEDSNISDKNENELEQSNENFETNSKSIENQSDIVAKNGNQKIHVEFEDNKRNEIKSFEDSKNEIKEQLKFENKNKEFENKIDRYETKKTVSKEVIFNHSKRPKLENSNIVKQKIVQINNTIGENIQRPSIFNHYESKVIRIDSRGVRTVKYHNDGLQISNVDSYGVQTYTFTPYGVKIDTVGPNGIRSYHSDGNGLKVVRNEKNELILINSDGYEVDFNNFEYELMKPKEAMKEKSQNGFEIHDKNSHSLQDNNNEKDQSNSNENDIGIENDQKSEVISYTNDNENESQPKHKDYNDIVTESNNSYDYDSKESEESTQEEKTEESLENLEQIIDIQDITEGDVKEVTENNQNYETDDFSGDNEISKEQTKDFSTLTDDEDYNEIKSETPTTEIKNSEPKNIKNENFIIEAFEAYKIEGNVKKFICRKCKMKINKNNDIEILTDDHESNHTNKSQEEITSLTEQQVTNTNENNNDNNKKIKHKYIWRYFMRLYAENEFDRSERVICEKCEIKMTPDGKFEIIEKEKLALGHENFENENTFRIAPKTSVLKITHEVEDPLEVIDYSNIDFYVTSEKYEYSTAPKMSIENSEDYQSDDSHWRNNTLVRSKKYQLQIHPRKFNSQPRPIQNLRNSICEVYNSQDKIFVTYNFTYESQLKFFYLGFI</sequence>
<dbReference type="EMBL" id="JADBJN010000004">
    <property type="protein sequence ID" value="KAG5667430.1"/>
    <property type="molecule type" value="Genomic_DNA"/>
</dbReference>
<feature type="compositionally biased region" description="Basic and acidic residues" evidence="1">
    <location>
        <begin position="857"/>
        <end position="873"/>
    </location>
</feature>
<feature type="region of interest" description="Disordered" evidence="1">
    <location>
        <begin position="793"/>
        <end position="875"/>
    </location>
</feature>
<evidence type="ECO:0000313" key="3">
    <source>
        <dbReference type="Proteomes" id="UP001107558"/>
    </source>
</evidence>
<dbReference type="OrthoDB" id="10690726at2759"/>
<keyword evidence="3" id="KW-1185">Reference proteome</keyword>
<accession>A0A9J6BCZ3</accession>
<protein>
    <submittedName>
        <fullName evidence="2">Uncharacterized protein</fullName>
    </submittedName>
</protein>
<dbReference type="Proteomes" id="UP001107558">
    <property type="component" value="Chromosome 4"/>
</dbReference>
<feature type="region of interest" description="Disordered" evidence="1">
    <location>
        <begin position="520"/>
        <end position="577"/>
    </location>
</feature>
<evidence type="ECO:0000256" key="1">
    <source>
        <dbReference type="SAM" id="MobiDB-lite"/>
    </source>
</evidence>
<proteinExistence type="predicted"/>
<feature type="compositionally biased region" description="Polar residues" evidence="1">
    <location>
        <begin position="563"/>
        <end position="577"/>
    </location>
</feature>
<evidence type="ECO:0000313" key="2">
    <source>
        <dbReference type="EMBL" id="KAG5667430.1"/>
    </source>
</evidence>
<dbReference type="AlphaFoldDB" id="A0A9J6BCZ3"/>
<gene>
    <name evidence="2" type="ORF">PVAND_015410</name>
</gene>